<evidence type="ECO:0000313" key="3">
    <source>
        <dbReference type="EMBL" id="KAF7184153.1"/>
    </source>
</evidence>
<feature type="region of interest" description="Disordered" evidence="1">
    <location>
        <begin position="16"/>
        <end position="99"/>
    </location>
</feature>
<dbReference type="AlphaFoldDB" id="A0A8H6PIZ9"/>
<dbReference type="OrthoDB" id="4505251at2759"/>
<protein>
    <submittedName>
        <fullName evidence="2">Uncharacterized protein</fullName>
    </submittedName>
</protein>
<accession>A0A8H6PIZ9</accession>
<organism evidence="2 5">
    <name type="scientific">Aspergillus felis</name>
    <dbReference type="NCBI Taxonomy" id="1287682"/>
    <lineage>
        <taxon>Eukaryota</taxon>
        <taxon>Fungi</taxon>
        <taxon>Dikarya</taxon>
        <taxon>Ascomycota</taxon>
        <taxon>Pezizomycotina</taxon>
        <taxon>Eurotiomycetes</taxon>
        <taxon>Eurotiomycetidae</taxon>
        <taxon>Eurotiales</taxon>
        <taxon>Aspergillaceae</taxon>
        <taxon>Aspergillus</taxon>
        <taxon>Aspergillus subgen. Fumigati</taxon>
    </lineage>
</organism>
<keyword evidence="4" id="KW-1185">Reference proteome</keyword>
<feature type="compositionally biased region" description="Polar residues" evidence="1">
    <location>
        <begin position="88"/>
        <end position="99"/>
    </location>
</feature>
<sequence>MLLPVKAWLHYWFPRLWPPSDQNDVHRPADLESGGGGGTNASGGSNPTPPDPPDQRDEQLQDQPDLVGRDETPGPSAPSNLDGGRANRSASEGSLTTTD</sequence>
<dbReference type="EMBL" id="JACBAE010001403">
    <property type="protein sequence ID" value="KAF7155214.1"/>
    <property type="molecule type" value="Genomic_DNA"/>
</dbReference>
<dbReference type="Proteomes" id="UP000654922">
    <property type="component" value="Unassembled WGS sequence"/>
</dbReference>
<name>A0A8H6PIZ9_9EURO</name>
<proteinExistence type="predicted"/>
<reference evidence="2" key="1">
    <citation type="submission" date="2020-06" db="EMBL/GenBank/DDBJ databases">
        <title>Draft genome sequences of strains closely related to Aspergillus parafelis and Aspergillus hiratsukae.</title>
        <authorList>
            <person name="Dos Santos R.A.C."/>
            <person name="Rivero-Menendez O."/>
            <person name="Steenwyk J.L."/>
            <person name="Mead M.E."/>
            <person name="Goldman G.H."/>
            <person name="Alastruey-Izquierdo A."/>
            <person name="Rokas A."/>
        </authorList>
    </citation>
    <scope>NUCLEOTIDE SEQUENCE</scope>
    <source>
        <strain evidence="2">CNM-CM5623</strain>
        <strain evidence="3">CNM-CM7691</strain>
    </source>
</reference>
<evidence type="ECO:0000313" key="2">
    <source>
        <dbReference type="EMBL" id="KAF7155214.1"/>
    </source>
</evidence>
<comment type="caution">
    <text evidence="2">The sequence shown here is derived from an EMBL/GenBank/DDBJ whole genome shotgun (WGS) entry which is preliminary data.</text>
</comment>
<dbReference type="Proteomes" id="UP000641853">
    <property type="component" value="Unassembled WGS sequence"/>
</dbReference>
<evidence type="ECO:0000313" key="5">
    <source>
        <dbReference type="Proteomes" id="UP000654922"/>
    </source>
</evidence>
<evidence type="ECO:0000256" key="1">
    <source>
        <dbReference type="SAM" id="MobiDB-lite"/>
    </source>
</evidence>
<dbReference type="EMBL" id="JACBAG010001668">
    <property type="protein sequence ID" value="KAF7184153.1"/>
    <property type="molecule type" value="Genomic_DNA"/>
</dbReference>
<gene>
    <name evidence="2" type="ORF">CNMCM5623_006641</name>
    <name evidence="3" type="ORF">CNMCM7691_004778</name>
</gene>
<evidence type="ECO:0000313" key="4">
    <source>
        <dbReference type="Proteomes" id="UP000641853"/>
    </source>
</evidence>